<reference evidence="1 2" key="1">
    <citation type="submission" date="2018-01" db="EMBL/GenBank/DDBJ databases">
        <title>Metagenomic assembled genomes from two thermal pools in the Uzon Caldera, Kamchatka, Russia.</title>
        <authorList>
            <person name="Wilkins L."/>
            <person name="Ettinger C."/>
        </authorList>
    </citation>
    <scope>NUCLEOTIDE SEQUENCE [LARGE SCALE GENOMIC DNA]</scope>
    <source>
        <strain evidence="1">ARK-10</strain>
    </source>
</reference>
<sequence>MITFENDKIKAIFALKPMLVFPKNKSIKVFFVNKINMDTFTQEELLDYQNRIVNACYKLEPSWYKFITVGRRGYLKYPRTHTQIKNEFLENMEEYINYVWNIRQRNSYLVTKSSINDKQVIGEFTFPNVKLFEEVKKISGQEIRAVDSLRDDIAYLFNGDRDNPFGEALYDFDKEGRWKYGFRLSDGRYGMVLINYKVGGDIRPFANDFLNYIDFDFLHLLHFQALDNLSIEKKIKTAIALAEKTHMPDELIIELRDLEQKAILGQGNITNFLQFLVLFHEDKEKLIEYAYKVKSMSPYTLAFEGDIEFEIISELFNENAILGKDTYGIVRTSTLDYVATLFPASGRFNGIPEEPYIPLLNENLEPAYIPIDKSLFNLGTQGQMGSGKSVSLQYIATFFDMVIFVEKIQSDMGSYAIYSKYFDGDYIPLSLEI</sequence>
<feature type="non-terminal residue" evidence="1">
    <location>
        <position position="433"/>
    </location>
</feature>
<dbReference type="Proteomes" id="UP000236910">
    <property type="component" value="Unassembled WGS sequence"/>
</dbReference>
<accession>A0A2J6X8L4</accession>
<comment type="caution">
    <text evidence="1">The sequence shown here is derived from an EMBL/GenBank/DDBJ whole genome shotgun (WGS) entry which is preliminary data.</text>
</comment>
<proteinExistence type="predicted"/>
<protein>
    <submittedName>
        <fullName evidence="1">Uncharacterized protein</fullName>
    </submittedName>
</protein>
<name>A0A2J6X8L4_9BACT</name>
<evidence type="ECO:0000313" key="2">
    <source>
        <dbReference type="Proteomes" id="UP000236910"/>
    </source>
</evidence>
<gene>
    <name evidence="1" type="ORF">C0175_01610</name>
</gene>
<evidence type="ECO:0000313" key="1">
    <source>
        <dbReference type="EMBL" id="PMP83528.1"/>
    </source>
</evidence>
<dbReference type="EMBL" id="PNIX01000096">
    <property type="protein sequence ID" value="PMP83528.1"/>
    <property type="molecule type" value="Genomic_DNA"/>
</dbReference>
<organism evidence="1 2">
    <name type="scientific">Caldisericum exile</name>
    <dbReference type="NCBI Taxonomy" id="693075"/>
    <lineage>
        <taxon>Bacteria</taxon>
        <taxon>Pseudomonadati</taxon>
        <taxon>Caldisericota/Cryosericota group</taxon>
        <taxon>Caldisericota</taxon>
        <taxon>Caldisericia</taxon>
        <taxon>Caldisericales</taxon>
        <taxon>Caldisericaceae</taxon>
        <taxon>Caldisericum</taxon>
    </lineage>
</organism>
<dbReference type="AlphaFoldDB" id="A0A2J6X8L4"/>